<dbReference type="EMBL" id="JAWRCP010000002">
    <property type="protein sequence ID" value="MDW6094238.1"/>
    <property type="molecule type" value="Genomic_DNA"/>
</dbReference>
<dbReference type="InterPro" id="IPR002053">
    <property type="entry name" value="Glyco_hydro_25"/>
</dbReference>
<dbReference type="SUPFAM" id="SSF51445">
    <property type="entry name" value="(Trans)glycosidases"/>
    <property type="match status" value="1"/>
</dbReference>
<dbReference type="CDD" id="cd00599">
    <property type="entry name" value="GH25_muramidase"/>
    <property type="match status" value="1"/>
</dbReference>
<keyword evidence="3" id="KW-1133">Transmembrane helix</keyword>
<feature type="region of interest" description="Disordered" evidence="2">
    <location>
        <begin position="73"/>
        <end position="120"/>
    </location>
</feature>
<reference evidence="4 5" key="1">
    <citation type="submission" date="2023-11" db="EMBL/GenBank/DDBJ databases">
        <title>Plant-associative lifestyle of Vibrio porteresiae and its evolutionary dynamics.</title>
        <authorList>
            <person name="Rameshkumar N."/>
            <person name="Kirti K."/>
        </authorList>
    </citation>
    <scope>NUCLEOTIDE SEQUENCE [LARGE SCALE GENOMIC DNA]</scope>
    <source>
        <strain evidence="4 5">MSSRF7</strain>
    </source>
</reference>
<evidence type="ECO:0000313" key="5">
    <source>
        <dbReference type="Proteomes" id="UP001279860"/>
    </source>
</evidence>
<evidence type="ECO:0000256" key="1">
    <source>
        <dbReference type="ARBA" id="ARBA00010646"/>
    </source>
</evidence>
<evidence type="ECO:0000256" key="2">
    <source>
        <dbReference type="SAM" id="MobiDB-lite"/>
    </source>
</evidence>
<gene>
    <name evidence="4" type="ORF">SBX64_16995</name>
</gene>
<sequence length="317" mass="34778">MAGKAMTESARTEGPMTTSVMTEKDVVAKAVLFAVVVGLFVGSYLFLSRPLLHSLSSTLPPAASSSVPLPASAIPAVSHSPQADEPSMSSDPKEHDVAVSRVTASQEQTEGKRPRSHGIDVSHDQGRVAWREVIASGIDFVYLKASDGMTFLDPMFAANMQALVSHPVLVGAYHFFEAEDDPRRQLHNFLQATQGHTLTLAPMVDVEVARGVKPKVLQARLRQFLKGVEQATGCTPVIYSYGDFWQTYIGRSFNHYPFWLADYSAEISRPAGLQHIQLWQHSEQGRLPGIRGAVDLDKALDHTALETIRCQTRREAI</sequence>
<dbReference type="InterPro" id="IPR017853">
    <property type="entry name" value="GH"/>
</dbReference>
<dbReference type="Gene3D" id="3.20.20.80">
    <property type="entry name" value="Glycosidases"/>
    <property type="match status" value="1"/>
</dbReference>
<protein>
    <submittedName>
        <fullName evidence="4">Glycoside hydrolase family 25 protein</fullName>
    </submittedName>
</protein>
<dbReference type="GO" id="GO:0016787">
    <property type="term" value="F:hydrolase activity"/>
    <property type="evidence" value="ECO:0007669"/>
    <property type="project" value="UniProtKB-KW"/>
</dbReference>
<dbReference type="PANTHER" id="PTHR34135">
    <property type="entry name" value="LYSOZYME"/>
    <property type="match status" value="1"/>
</dbReference>
<evidence type="ECO:0000256" key="3">
    <source>
        <dbReference type="SAM" id="Phobius"/>
    </source>
</evidence>
<keyword evidence="4" id="KW-0378">Hydrolase</keyword>
<accession>A0ABU4IZ98</accession>
<dbReference type="RefSeq" id="WP_038180927.1">
    <property type="nucleotide sequence ID" value="NZ_AP024904.1"/>
</dbReference>
<keyword evidence="3" id="KW-0812">Transmembrane</keyword>
<evidence type="ECO:0000313" key="4">
    <source>
        <dbReference type="EMBL" id="MDW6094238.1"/>
    </source>
</evidence>
<comment type="similarity">
    <text evidence="1">Belongs to the glycosyl hydrolase 25 family.</text>
</comment>
<comment type="caution">
    <text evidence="4">The sequence shown here is derived from an EMBL/GenBank/DDBJ whole genome shotgun (WGS) entry which is preliminary data.</text>
</comment>
<proteinExistence type="inferred from homology"/>
<dbReference type="PANTHER" id="PTHR34135:SF2">
    <property type="entry name" value="LYSOZYME"/>
    <property type="match status" value="1"/>
</dbReference>
<keyword evidence="3" id="KW-0472">Membrane</keyword>
<dbReference type="PROSITE" id="PS51904">
    <property type="entry name" value="GLYCOSYL_HYDROL_F25_2"/>
    <property type="match status" value="1"/>
</dbReference>
<organism evidence="4 5">
    <name type="scientific">Vibrio rhizosphaerae</name>
    <dbReference type="NCBI Taxonomy" id="398736"/>
    <lineage>
        <taxon>Bacteria</taxon>
        <taxon>Pseudomonadati</taxon>
        <taxon>Pseudomonadota</taxon>
        <taxon>Gammaproteobacteria</taxon>
        <taxon>Vibrionales</taxon>
        <taxon>Vibrionaceae</taxon>
        <taxon>Vibrio</taxon>
    </lineage>
</organism>
<dbReference type="Pfam" id="PF01183">
    <property type="entry name" value="Glyco_hydro_25"/>
    <property type="match status" value="1"/>
</dbReference>
<dbReference type="Proteomes" id="UP001279860">
    <property type="component" value="Unassembled WGS sequence"/>
</dbReference>
<feature type="compositionally biased region" description="Basic and acidic residues" evidence="2">
    <location>
        <begin position="109"/>
        <end position="120"/>
    </location>
</feature>
<keyword evidence="5" id="KW-1185">Reference proteome</keyword>
<name>A0ABU4IZ98_9VIBR</name>
<feature type="transmembrane region" description="Helical" evidence="3">
    <location>
        <begin position="26"/>
        <end position="47"/>
    </location>
</feature>